<feature type="domain" description="N-acetyltransferase" evidence="1">
    <location>
        <begin position="12"/>
        <end position="176"/>
    </location>
</feature>
<organism evidence="2 3">
    <name type="scientific">Desulfobotulus mexicanus</name>
    <dbReference type="NCBI Taxonomy" id="2586642"/>
    <lineage>
        <taxon>Bacteria</taxon>
        <taxon>Pseudomonadati</taxon>
        <taxon>Thermodesulfobacteriota</taxon>
        <taxon>Desulfobacteria</taxon>
        <taxon>Desulfobacterales</taxon>
        <taxon>Desulfobacteraceae</taxon>
        <taxon>Desulfobotulus</taxon>
    </lineage>
</organism>
<dbReference type="AlphaFoldDB" id="A0A5Q4VJ69"/>
<gene>
    <name evidence="2" type="ORF">FIM25_01760</name>
</gene>
<protein>
    <submittedName>
        <fullName evidence="2">GNAT family N-acetyltransferase</fullName>
    </submittedName>
</protein>
<evidence type="ECO:0000313" key="3">
    <source>
        <dbReference type="Proteomes" id="UP000321899"/>
    </source>
</evidence>
<dbReference type="Pfam" id="PF13302">
    <property type="entry name" value="Acetyltransf_3"/>
    <property type="match status" value="1"/>
</dbReference>
<comment type="caution">
    <text evidence="2">The sequence shown here is derived from an EMBL/GenBank/DDBJ whole genome shotgun (WGS) entry which is preliminary data.</text>
</comment>
<dbReference type="GO" id="GO:0016747">
    <property type="term" value="F:acyltransferase activity, transferring groups other than amino-acyl groups"/>
    <property type="evidence" value="ECO:0007669"/>
    <property type="project" value="InterPro"/>
</dbReference>
<dbReference type="PROSITE" id="PS51186">
    <property type="entry name" value="GNAT"/>
    <property type="match status" value="1"/>
</dbReference>
<evidence type="ECO:0000313" key="2">
    <source>
        <dbReference type="EMBL" id="TYT76302.1"/>
    </source>
</evidence>
<evidence type="ECO:0000259" key="1">
    <source>
        <dbReference type="PROSITE" id="PS51186"/>
    </source>
</evidence>
<dbReference type="InterPro" id="IPR000182">
    <property type="entry name" value="GNAT_dom"/>
</dbReference>
<proteinExistence type="predicted"/>
<accession>A0A5Q4VJ69</accession>
<dbReference type="Gene3D" id="3.40.630.30">
    <property type="match status" value="1"/>
</dbReference>
<reference evidence="2 3" key="1">
    <citation type="submission" date="2019-06" db="EMBL/GenBank/DDBJ databases">
        <title>Desulfobotulus mexicanus sp. nov., a novel sulfate-reducing bacterium isolated from the sediment of an alkaline crater lake in Mexico.</title>
        <authorList>
            <person name="Hirschler-Rea A."/>
        </authorList>
    </citation>
    <scope>NUCLEOTIDE SEQUENCE [LARGE SCALE GENOMIC DNA]</scope>
    <source>
        <strain evidence="2 3">PAR22N</strain>
    </source>
</reference>
<dbReference type="EMBL" id="VDMB01000001">
    <property type="protein sequence ID" value="TYT76302.1"/>
    <property type="molecule type" value="Genomic_DNA"/>
</dbReference>
<dbReference type="RefSeq" id="WP_139445565.1">
    <property type="nucleotide sequence ID" value="NZ_VDMB01000001.1"/>
</dbReference>
<dbReference type="Proteomes" id="UP000321899">
    <property type="component" value="Unassembled WGS sequence"/>
</dbReference>
<keyword evidence="3" id="KW-1185">Reference proteome</keyword>
<dbReference type="InterPro" id="IPR016181">
    <property type="entry name" value="Acyl_CoA_acyltransferase"/>
</dbReference>
<name>A0A5Q4VJ69_9BACT</name>
<sequence length="187" mass="21003">MSPHPEICTQRLRITPFTETHISEAYIGWLNNKKLMAHSEQRHREHDAASCLAYLRSFEKTPHYFWAIMEEKRGLGHIGNINAYVNIPNGLADMGILIGSPEAKGKGYGLETWKAVADFLLHRAGLRKVTAGTLAGNRAMLKLMEKAGMVEDGIRKRHYICNGMETDVVHMALFQEPKATCKAENQA</sequence>
<dbReference type="SUPFAM" id="SSF55729">
    <property type="entry name" value="Acyl-CoA N-acyltransferases (Nat)"/>
    <property type="match status" value="1"/>
</dbReference>
<keyword evidence="2" id="KW-0808">Transferase</keyword>
<dbReference type="PANTHER" id="PTHR43792">
    <property type="entry name" value="GNAT FAMILY, PUTATIVE (AFU_ORTHOLOGUE AFUA_3G00765)-RELATED-RELATED"/>
    <property type="match status" value="1"/>
</dbReference>
<dbReference type="InterPro" id="IPR051531">
    <property type="entry name" value="N-acetyltransferase"/>
</dbReference>
<dbReference type="OrthoDB" id="9801656at2"/>